<dbReference type="GO" id="GO:0005576">
    <property type="term" value="C:extracellular region"/>
    <property type="evidence" value="ECO:0007669"/>
    <property type="project" value="TreeGrafter"/>
</dbReference>
<dbReference type="EMBL" id="AYGX02000034">
    <property type="protein sequence ID" value="KRO28703.1"/>
    <property type="molecule type" value="Genomic_DNA"/>
</dbReference>
<name>A0A0R2NSQ7_9LACO</name>
<dbReference type="Proteomes" id="UP000050920">
    <property type="component" value="Unassembled WGS sequence"/>
</dbReference>
<feature type="active site" description="Proton donor/acceptor" evidence="6">
    <location>
        <position position="419"/>
    </location>
</feature>
<keyword evidence="7" id="KW-1133">Transmembrane helix</keyword>
<dbReference type="RefSeq" id="WP_024625231.1">
    <property type="nucleotide sequence ID" value="NZ_AYGX02000034.1"/>
</dbReference>
<dbReference type="CDD" id="cd16913">
    <property type="entry name" value="YkuD_like"/>
    <property type="match status" value="1"/>
</dbReference>
<dbReference type="Pfam" id="PF12229">
    <property type="entry name" value="PG_binding_4"/>
    <property type="match status" value="2"/>
</dbReference>
<dbReference type="GO" id="GO:0008360">
    <property type="term" value="P:regulation of cell shape"/>
    <property type="evidence" value="ECO:0007669"/>
    <property type="project" value="UniProtKB-UniRule"/>
</dbReference>
<proteinExistence type="predicted"/>
<dbReference type="PROSITE" id="PS52029">
    <property type="entry name" value="LD_TPASE"/>
    <property type="match status" value="1"/>
</dbReference>
<feature type="active site" description="Nucleophile" evidence="6">
    <location>
        <position position="440"/>
    </location>
</feature>
<organism evidence="9 10">
    <name type="scientific">Lactiplantibacillus fabifermentans DSM 21115</name>
    <dbReference type="NCBI Taxonomy" id="1413187"/>
    <lineage>
        <taxon>Bacteria</taxon>
        <taxon>Bacillati</taxon>
        <taxon>Bacillota</taxon>
        <taxon>Bacilli</taxon>
        <taxon>Lactobacillales</taxon>
        <taxon>Lactobacillaceae</taxon>
        <taxon>Lactiplantibacillus</taxon>
    </lineage>
</organism>
<keyword evidence="7" id="KW-0472">Membrane</keyword>
<keyword evidence="4 6" id="KW-0573">Peptidoglycan synthesis</keyword>
<dbReference type="PANTHER" id="PTHR30582:SF33">
    <property type="entry name" value="EXPORTED PROTEIN"/>
    <property type="match status" value="1"/>
</dbReference>
<dbReference type="Gene3D" id="2.40.440.10">
    <property type="entry name" value="L,D-transpeptidase catalytic domain-like"/>
    <property type="match status" value="1"/>
</dbReference>
<keyword evidence="2" id="KW-0808">Transferase</keyword>
<keyword evidence="10" id="KW-1185">Reference proteome</keyword>
<sequence length="464" mass="50662">MKHKRGLIIGGSIVGILAIAYVATSLIWQSNQTFLANMQVAGVDVSGKTATQAAPKVSHALEHRTYHIVENGKAIYSFNSKSAGITVNTKQELKQLVAKQNYWSWPVALLQSAQAADTSAVGQLSVSNSNMQALLKKITNTANSTKRTKTENAKLIYQNGKVVIKKEVQGTELDQTTLKKVVSAALADGKTSINLKDAYVKPTLTSTSSALKTAQSKSQKYATETATYNINGHKFTIPHDLILSWIKVDSSGNVTLDQTKVLAYVKELNAKYHTYHTTRTFKSTKRGTVKVSGGFYGWTIKTTAEAKALSKQILAGKSFTRSPLINGSGYNNNKTDIGNTYVEVDKENQHMWVYVDGKLKVSTDVVTGKPGKHATTTGVWYIWSKQKNATLKGDNDDGSSYSQPVSYWMPFDNTGEGIHDSSWQKQYGGTWYKKHGSHGCVNTPPSVMSKVYAAVPTGTPVIVF</sequence>
<comment type="caution">
    <text evidence="9">The sequence shown here is derived from an EMBL/GenBank/DDBJ whole genome shotgun (WGS) entry which is preliminary data.</text>
</comment>
<dbReference type="GO" id="GO:0071555">
    <property type="term" value="P:cell wall organization"/>
    <property type="evidence" value="ECO:0007669"/>
    <property type="project" value="UniProtKB-UniRule"/>
</dbReference>
<accession>A0A0R2NSQ7</accession>
<dbReference type="Gene3D" id="3.10.20.800">
    <property type="match status" value="1"/>
</dbReference>
<evidence type="ECO:0000256" key="6">
    <source>
        <dbReference type="PROSITE-ProRule" id="PRU01373"/>
    </source>
</evidence>
<dbReference type="UniPathway" id="UPA00219"/>
<dbReference type="Pfam" id="PF03734">
    <property type="entry name" value="YkuD"/>
    <property type="match status" value="1"/>
</dbReference>
<comment type="pathway">
    <text evidence="1 6">Cell wall biogenesis; peptidoglycan biosynthesis.</text>
</comment>
<evidence type="ECO:0000256" key="4">
    <source>
        <dbReference type="ARBA" id="ARBA00022984"/>
    </source>
</evidence>
<keyword evidence="3 6" id="KW-0133">Cell shape</keyword>
<keyword evidence="7" id="KW-0812">Transmembrane</keyword>
<evidence type="ECO:0000259" key="8">
    <source>
        <dbReference type="PROSITE" id="PS52029"/>
    </source>
</evidence>
<protein>
    <recommendedName>
        <fullName evidence="8">L,D-TPase catalytic domain-containing protein</fullName>
    </recommendedName>
</protein>
<dbReference type="InterPro" id="IPR005490">
    <property type="entry name" value="LD_TPept_cat_dom"/>
</dbReference>
<evidence type="ECO:0000256" key="1">
    <source>
        <dbReference type="ARBA" id="ARBA00004752"/>
    </source>
</evidence>
<dbReference type="InterPro" id="IPR038063">
    <property type="entry name" value="Transpep_catalytic_dom"/>
</dbReference>
<feature type="transmembrane region" description="Helical" evidence="7">
    <location>
        <begin position="7"/>
        <end position="28"/>
    </location>
</feature>
<evidence type="ECO:0000313" key="10">
    <source>
        <dbReference type="Proteomes" id="UP000050920"/>
    </source>
</evidence>
<dbReference type="SUPFAM" id="SSF143985">
    <property type="entry name" value="L,D-transpeptidase pre-catalytic domain-like"/>
    <property type="match status" value="1"/>
</dbReference>
<dbReference type="InterPro" id="IPR050979">
    <property type="entry name" value="LD-transpeptidase"/>
</dbReference>
<reference evidence="9 10" key="1">
    <citation type="journal article" date="2015" name="Genome Announc.">
        <title>Expanding the biotechnology potential of lactobacilli through comparative genomics of 213 strains and associated genera.</title>
        <authorList>
            <person name="Sun Z."/>
            <person name="Harris H.M."/>
            <person name="McCann A."/>
            <person name="Guo C."/>
            <person name="Argimon S."/>
            <person name="Zhang W."/>
            <person name="Yang X."/>
            <person name="Jeffery I.B."/>
            <person name="Cooney J.C."/>
            <person name="Kagawa T.F."/>
            <person name="Liu W."/>
            <person name="Song Y."/>
            <person name="Salvetti E."/>
            <person name="Wrobel A."/>
            <person name="Rasinkangas P."/>
            <person name="Parkhill J."/>
            <person name="Rea M.C."/>
            <person name="O'Sullivan O."/>
            <person name="Ritari J."/>
            <person name="Douillard F.P."/>
            <person name="Paul Ross R."/>
            <person name="Yang R."/>
            <person name="Briner A.E."/>
            <person name="Felis G.E."/>
            <person name="de Vos W.M."/>
            <person name="Barrangou R."/>
            <person name="Klaenhammer T.R."/>
            <person name="Caufield P.W."/>
            <person name="Cui Y."/>
            <person name="Zhang H."/>
            <person name="O'Toole P.W."/>
        </authorList>
    </citation>
    <scope>NUCLEOTIDE SEQUENCE [LARGE SCALE GENOMIC DNA]</scope>
    <source>
        <strain evidence="9 10">DSM 21115</strain>
    </source>
</reference>
<keyword evidence="5 6" id="KW-0961">Cell wall biogenesis/degradation</keyword>
<dbReference type="GO" id="GO:0016740">
    <property type="term" value="F:transferase activity"/>
    <property type="evidence" value="ECO:0007669"/>
    <property type="project" value="UniProtKB-KW"/>
</dbReference>
<feature type="domain" description="L,D-TPase catalytic" evidence="8">
    <location>
        <begin position="340"/>
        <end position="464"/>
    </location>
</feature>
<dbReference type="GO" id="GO:0018104">
    <property type="term" value="P:peptidoglycan-protein cross-linking"/>
    <property type="evidence" value="ECO:0007669"/>
    <property type="project" value="TreeGrafter"/>
</dbReference>
<dbReference type="InterPro" id="IPR022029">
    <property type="entry name" value="YoaR-like_PG-bd"/>
</dbReference>
<evidence type="ECO:0000256" key="5">
    <source>
        <dbReference type="ARBA" id="ARBA00023316"/>
    </source>
</evidence>
<evidence type="ECO:0000256" key="7">
    <source>
        <dbReference type="SAM" id="Phobius"/>
    </source>
</evidence>
<evidence type="ECO:0000313" key="9">
    <source>
        <dbReference type="EMBL" id="KRO28703.1"/>
    </source>
</evidence>
<evidence type="ECO:0000256" key="3">
    <source>
        <dbReference type="ARBA" id="ARBA00022960"/>
    </source>
</evidence>
<evidence type="ECO:0000256" key="2">
    <source>
        <dbReference type="ARBA" id="ARBA00022679"/>
    </source>
</evidence>
<dbReference type="InterPro" id="IPR038054">
    <property type="entry name" value="LD_TPept-like_central_sf"/>
</dbReference>
<gene>
    <name evidence="9" type="ORF">DY78_GL002164</name>
</gene>
<dbReference type="AlphaFoldDB" id="A0A0R2NSQ7"/>
<dbReference type="GO" id="GO:0071972">
    <property type="term" value="F:peptidoglycan L,D-transpeptidase activity"/>
    <property type="evidence" value="ECO:0007669"/>
    <property type="project" value="TreeGrafter"/>
</dbReference>
<dbReference type="SUPFAM" id="SSF141523">
    <property type="entry name" value="L,D-transpeptidase catalytic domain-like"/>
    <property type="match status" value="1"/>
</dbReference>
<dbReference type="PANTHER" id="PTHR30582">
    <property type="entry name" value="L,D-TRANSPEPTIDASE"/>
    <property type="match status" value="1"/>
</dbReference>